<evidence type="ECO:0000256" key="3">
    <source>
        <dbReference type="ARBA" id="ARBA00023157"/>
    </source>
</evidence>
<dbReference type="InterPro" id="IPR007110">
    <property type="entry name" value="Ig-like_dom"/>
</dbReference>
<dbReference type="Gene3D" id="1.10.340.70">
    <property type="match status" value="1"/>
</dbReference>
<evidence type="ECO:0000256" key="1">
    <source>
        <dbReference type="ARBA" id="ARBA00004167"/>
    </source>
</evidence>
<dbReference type="Gene3D" id="3.30.420.10">
    <property type="entry name" value="Ribonuclease H-like superfamily/Ribonuclease H"/>
    <property type="match status" value="1"/>
</dbReference>
<dbReference type="Pfam" id="PF07679">
    <property type="entry name" value="I-set"/>
    <property type="match status" value="1"/>
</dbReference>
<dbReference type="InterPro" id="IPR013783">
    <property type="entry name" value="Ig-like_fold"/>
</dbReference>
<dbReference type="Pfam" id="PF17921">
    <property type="entry name" value="Integrase_H2C2"/>
    <property type="match status" value="1"/>
</dbReference>
<evidence type="ECO:0000313" key="7">
    <source>
        <dbReference type="EMBL" id="CAG2198473.1"/>
    </source>
</evidence>
<comment type="caution">
    <text evidence="7">The sequence shown here is derived from an EMBL/GenBank/DDBJ whole genome shotgun (WGS) entry which is preliminary data.</text>
</comment>
<gene>
    <name evidence="7" type="ORF">MEDL_13221</name>
</gene>
<dbReference type="Gene3D" id="2.40.70.10">
    <property type="entry name" value="Acid Proteases"/>
    <property type="match status" value="1"/>
</dbReference>
<dbReference type="InterPro" id="IPR000477">
    <property type="entry name" value="RT_dom"/>
</dbReference>
<dbReference type="SMART" id="SM00409">
    <property type="entry name" value="IG"/>
    <property type="match status" value="3"/>
</dbReference>
<dbReference type="Proteomes" id="UP000683360">
    <property type="component" value="Unassembled WGS sequence"/>
</dbReference>
<feature type="domain" description="Ig-like" evidence="5">
    <location>
        <begin position="1562"/>
        <end position="1673"/>
    </location>
</feature>
<dbReference type="SUPFAM" id="SSF53098">
    <property type="entry name" value="Ribonuclease H-like"/>
    <property type="match status" value="1"/>
</dbReference>
<dbReference type="CDD" id="cd01644">
    <property type="entry name" value="RT_pepA17"/>
    <property type="match status" value="1"/>
</dbReference>
<feature type="compositionally biased region" description="Polar residues" evidence="4">
    <location>
        <begin position="274"/>
        <end position="283"/>
    </location>
</feature>
<keyword evidence="2" id="KW-0472">Membrane</keyword>
<dbReference type="Pfam" id="PF08205">
    <property type="entry name" value="C2-set_2"/>
    <property type="match status" value="1"/>
</dbReference>
<dbReference type="OrthoDB" id="10064286at2759"/>
<dbReference type="GO" id="GO:0015074">
    <property type="term" value="P:DNA integration"/>
    <property type="evidence" value="ECO:0007669"/>
    <property type="project" value="InterPro"/>
</dbReference>
<accession>A0A8S3QS34</accession>
<dbReference type="PROSITE" id="PS50994">
    <property type="entry name" value="INTEGRASE"/>
    <property type="match status" value="1"/>
</dbReference>
<dbReference type="EMBL" id="CAJPWZ010000680">
    <property type="protein sequence ID" value="CAG2198473.1"/>
    <property type="molecule type" value="Genomic_DNA"/>
</dbReference>
<feature type="region of interest" description="Disordered" evidence="4">
    <location>
        <begin position="256"/>
        <end position="283"/>
    </location>
</feature>
<dbReference type="Pfam" id="PF00078">
    <property type="entry name" value="RVT_1"/>
    <property type="match status" value="1"/>
</dbReference>
<dbReference type="Gene3D" id="3.10.10.10">
    <property type="entry name" value="HIV Type 1 Reverse Transcriptase, subunit A, domain 1"/>
    <property type="match status" value="1"/>
</dbReference>
<evidence type="ECO:0000259" key="6">
    <source>
        <dbReference type="PROSITE" id="PS50994"/>
    </source>
</evidence>
<feature type="region of interest" description="Disordered" evidence="4">
    <location>
        <begin position="2049"/>
        <end position="2141"/>
    </location>
</feature>
<dbReference type="Pfam" id="PF18701">
    <property type="entry name" value="DUF5641"/>
    <property type="match status" value="1"/>
</dbReference>
<dbReference type="InterPro" id="IPR003598">
    <property type="entry name" value="Ig_sub2"/>
</dbReference>
<organism evidence="7 8">
    <name type="scientific">Mytilus edulis</name>
    <name type="common">Blue mussel</name>
    <dbReference type="NCBI Taxonomy" id="6550"/>
    <lineage>
        <taxon>Eukaryota</taxon>
        <taxon>Metazoa</taxon>
        <taxon>Spiralia</taxon>
        <taxon>Lophotrochozoa</taxon>
        <taxon>Mollusca</taxon>
        <taxon>Bivalvia</taxon>
        <taxon>Autobranchia</taxon>
        <taxon>Pteriomorphia</taxon>
        <taxon>Mytilida</taxon>
        <taxon>Mytiloidea</taxon>
        <taxon>Mytilidae</taxon>
        <taxon>Mytilinae</taxon>
        <taxon>Mytilus</taxon>
    </lineage>
</organism>
<dbReference type="Gene3D" id="2.60.40.10">
    <property type="entry name" value="Immunoglobulins"/>
    <property type="match status" value="4"/>
</dbReference>
<feature type="domain" description="Integrase catalytic" evidence="6">
    <location>
        <begin position="1327"/>
        <end position="1459"/>
    </location>
</feature>
<dbReference type="PANTHER" id="PTHR47331">
    <property type="entry name" value="PHD-TYPE DOMAIN-CONTAINING PROTEIN"/>
    <property type="match status" value="1"/>
</dbReference>
<dbReference type="InterPro" id="IPR021109">
    <property type="entry name" value="Peptidase_aspartic_dom_sf"/>
</dbReference>
<keyword evidence="3" id="KW-1015">Disulfide bond</keyword>
<comment type="subcellular location">
    <subcellularLocation>
        <location evidence="1">Membrane</location>
        <topology evidence="1">Single-pass membrane protein</topology>
    </subcellularLocation>
</comment>
<name>A0A8S3QS34_MYTED</name>
<dbReference type="InterPro" id="IPR041588">
    <property type="entry name" value="Integrase_H2C2"/>
</dbReference>
<dbReference type="InterPro" id="IPR001584">
    <property type="entry name" value="Integrase_cat-core"/>
</dbReference>
<dbReference type="InterPro" id="IPR043502">
    <property type="entry name" value="DNA/RNA_pol_sf"/>
</dbReference>
<dbReference type="InterPro" id="IPR012337">
    <property type="entry name" value="RNaseH-like_sf"/>
</dbReference>
<dbReference type="Gene3D" id="3.30.70.270">
    <property type="match status" value="1"/>
</dbReference>
<dbReference type="GO" id="GO:0003676">
    <property type="term" value="F:nucleic acid binding"/>
    <property type="evidence" value="ECO:0007669"/>
    <property type="project" value="InterPro"/>
</dbReference>
<feature type="domain" description="Ig-like" evidence="5">
    <location>
        <begin position="1851"/>
        <end position="1939"/>
    </location>
</feature>
<evidence type="ECO:0000256" key="2">
    <source>
        <dbReference type="ARBA" id="ARBA00023136"/>
    </source>
</evidence>
<dbReference type="SUPFAM" id="SSF48726">
    <property type="entry name" value="Immunoglobulin"/>
    <property type="match status" value="3"/>
</dbReference>
<dbReference type="PANTHER" id="PTHR47331:SF1">
    <property type="entry name" value="GAG-LIKE PROTEIN"/>
    <property type="match status" value="1"/>
</dbReference>
<evidence type="ECO:0000256" key="4">
    <source>
        <dbReference type="SAM" id="MobiDB-lite"/>
    </source>
</evidence>
<dbReference type="InterPro" id="IPR013162">
    <property type="entry name" value="CD80_C2-set"/>
</dbReference>
<reference evidence="7" key="1">
    <citation type="submission" date="2021-03" db="EMBL/GenBank/DDBJ databases">
        <authorList>
            <person name="Bekaert M."/>
        </authorList>
    </citation>
    <scope>NUCLEOTIDE SEQUENCE</scope>
</reference>
<dbReference type="GO" id="GO:0016020">
    <property type="term" value="C:membrane"/>
    <property type="evidence" value="ECO:0007669"/>
    <property type="project" value="UniProtKB-SubCell"/>
</dbReference>
<dbReference type="InterPro" id="IPR043128">
    <property type="entry name" value="Rev_trsase/Diguanyl_cyclase"/>
</dbReference>
<dbReference type="InterPro" id="IPR008042">
    <property type="entry name" value="Retrotrans_Pao"/>
</dbReference>
<proteinExistence type="predicted"/>
<dbReference type="Pfam" id="PF05380">
    <property type="entry name" value="Peptidase_A17"/>
    <property type="match status" value="1"/>
</dbReference>
<dbReference type="InterPro" id="IPR040676">
    <property type="entry name" value="DUF5641"/>
</dbReference>
<feature type="compositionally biased region" description="Polar residues" evidence="4">
    <location>
        <begin position="256"/>
        <end position="265"/>
    </location>
</feature>
<keyword evidence="8" id="KW-1185">Reference proteome</keyword>
<evidence type="ECO:0000313" key="8">
    <source>
        <dbReference type="Proteomes" id="UP000683360"/>
    </source>
</evidence>
<feature type="compositionally biased region" description="Basic and acidic residues" evidence="4">
    <location>
        <begin position="2050"/>
        <end position="2133"/>
    </location>
</feature>
<dbReference type="SUPFAM" id="SSF56672">
    <property type="entry name" value="DNA/RNA polymerases"/>
    <property type="match status" value="1"/>
</dbReference>
<dbReference type="InterPro" id="IPR013098">
    <property type="entry name" value="Ig_I-set"/>
</dbReference>
<dbReference type="InterPro" id="IPR003599">
    <property type="entry name" value="Ig_sub"/>
</dbReference>
<protein>
    <submittedName>
        <fullName evidence="7">Uncharacterized protein</fullName>
    </submittedName>
</protein>
<sequence>MNYLEQLTFGEAHKVVSSYSHLPGDRAYKASMRHLEERYGDTDVMASAFIKKGIDWPNIKSGDIQSLDEFALFLVECQYGTESMEAGSVLEYSENIKRLMSKLPFHMHDRWRNVVFRVKDSHRTVKFNDFVNFVKAEAKKATDPTYGNIAMNYSNSRNTNQQRQHGQKVSNVCDVAKRAPSTEMRCSYCEGTHALDKCKRLTARPREDRITYLKSKGYCFGCLKKGHMSNKCNRRLKCSICARLHPTILHIDNQINKQSSSQQEPSVKKDDPQIPTNHEGTQPVVVSSISSDKGAGDVNCAMAIIPVRVKLNNRSQSVETYAFFDSGSSITFCSQKLMQQLGANGKKTQITISTMGNTQTINTCAINGLQVSSLSMEHMVDLPKVYTKENLPVSKEHIPTQREIKKWTHLESVDIPEIDADIGIMIGNNVPDAYTPFNVCTGPSGSPHATKTRLGWILWNVIRDSSSFEVNRVHMQNEGCDETQLNLLMQSINLDFPERMNEDKRENSIDDKTFMQQVESSIHLENQHYCIALPFRDQHVVFPNNSVQGIKRLNGLRHKFAKNDNFKQQYCDFMSKIIEKGYAEPVPTEDVDRNDGKVWYLPHHGVYHAKKQDKIRVVFDCSVKYMGISLNSQLLQGPNLANNLLGVLIRFRQDKIAVLGDIESMFYQVKVPVEDRDFLRFYWWENGNVDTEPKEYRMTVHLFGATSSPSCSNYALQNTAKENKDKFDSLVIDTLTKNMYVDDCLSSTDTEESAISLIKNVTELCKEGGFNMTKWTSNSQNVVQSIPEKDCARNIEEWNCGDDSLTDRALGVYWYIKDDKLGFHINIKEKPSTRRGILSIVSSIYDPIGIVSPFVLTAKSILQGLCKKEIGWDEEIPNTELSSWNKWLSQLKGLENIKIDRCYKPQHFKAIVSYQLHCFADASDKGYGCVFYIRLVDEEGSIQCSFLLGKSRVAPLKSMTIPRMELTAATSAVRLGNMIIREIEYSFDDIYYYSDSMSVLRYIANSKTRFHTFVANRLAVIHESTKVNQWHYIGTKENPADLASRGATIEQYNRNPQWLRGPDFLWDKDIKFPQCTEDTSFIGNDPEVKKPVAVCTVQSFEGMERLISYFSNWERLVTIAARFVIAANHFRNAKDSIKIDGNGKMSMKMSDTLTTSIDECAERSLISYVQHKHLSEDIQTLEKKCPLKISSKLSKLDPFVDKDGLLRVGGRLERSDISYESKHPIILPKDSPISRLIIENIHRSIGHLGKNSILAVLRQKYWILGANSIIKCLVSRCVRCKKYQGTCAKQKMANLPKERLQADDPPFTRIGIDFFGPFETLTLCINAIRRFISRRGVPVFIRTDNGTNFVGSERELGEEIKRWNFNQIQEFMIQKRIQWEFNPPSASHFGGVWERLVRSVRKVFYSVMHEQNIRLTDEGLMTLFCEVESILNGRPITEASDSITDLNVLTPNHLILQRPGESFPPGVFSKTDSYVRRRWRQIQYLADLFWTRWRKEYLPLLQRRTKWTKPTRNMQVGDIVLISDNAPRNSWNMARVIELIKDKDNVVRIVKVKTANSVLMRPIAKLCLLVESQISLKVNPLDGTAVYGDVSYTIECTITGTQAIAWSWSKSSITSTSGNTATISSGSKYSIEIYPNATDLTIYNIVEEDEQEFFCQATIGGGLKFQTTSRLIVNGGLLTVTISPAKADVLQGQFQLISCFITGEPVASDIRWYFTPTGSEQRQLLYTGNTAKYSGGNLNITASLTPYSAIVGDSKVTLSCTINGEPPAIGWDWTKTQVDGGSSEIIAQGTNNVKRQIITSATNPNLNIFGITEKDGGIYNCRANNGKRHFISNPVNLKVLEASFRTAPGEPETSSYVEFQIGMTVILSCSSTGANPPPSVIWLKDDIVITSGTNTTTSGNITTTTLTFTTTANDNHEVYECQVDNGFLRRPLVKTTYLTLKLTPTVPILTGPTTLISGFAGKWTCSSLNGYPAPTISIRIQDRQYTNEFVVVQTYDVIDRSYIVTGTLDVVPLSDKSGQNLCCDVSHLLNNKQPQSVCLQLTIEGRSQNRNRDKYGEELDDNRQGMHDNRQGMHDNRQGMHDNRQGMHDNRQGMHDNRQGMHDNRQGMHDNRQEMDDNRPGMDDNRQEMDDNRQGMLDDDNSEDHYKWVFVNTTELDSISGNSVRSLP</sequence>
<feature type="domain" description="Ig-like" evidence="5">
    <location>
        <begin position="1752"/>
        <end position="1838"/>
    </location>
</feature>
<dbReference type="PROSITE" id="PS50835">
    <property type="entry name" value="IG_LIKE"/>
    <property type="match status" value="3"/>
</dbReference>
<evidence type="ECO:0000259" key="5">
    <source>
        <dbReference type="PROSITE" id="PS50835"/>
    </source>
</evidence>
<dbReference type="InterPro" id="IPR036179">
    <property type="entry name" value="Ig-like_dom_sf"/>
</dbReference>
<dbReference type="Pfam" id="PF13927">
    <property type="entry name" value="Ig_3"/>
    <property type="match status" value="1"/>
</dbReference>
<dbReference type="SMART" id="SM00408">
    <property type="entry name" value="IGc2"/>
    <property type="match status" value="2"/>
</dbReference>
<dbReference type="InterPro" id="IPR036397">
    <property type="entry name" value="RNaseH_sf"/>
</dbReference>
<dbReference type="CDD" id="cd00096">
    <property type="entry name" value="Ig"/>
    <property type="match status" value="1"/>
</dbReference>